<keyword evidence="7" id="KW-1185">Reference proteome</keyword>
<gene>
    <name evidence="6" type="ORF">SteCoe_24570</name>
</gene>
<comment type="subcellular location">
    <subcellularLocation>
        <location evidence="1">Cytoplasm</location>
    </subcellularLocation>
</comment>
<feature type="region of interest" description="Disordered" evidence="5">
    <location>
        <begin position="25"/>
        <end position="60"/>
    </location>
</feature>
<dbReference type="Proteomes" id="UP000187209">
    <property type="component" value="Unassembled WGS sequence"/>
</dbReference>
<evidence type="ECO:0000256" key="2">
    <source>
        <dbReference type="ARBA" id="ARBA00022490"/>
    </source>
</evidence>
<dbReference type="OrthoDB" id="4189at2759"/>
<reference evidence="6 7" key="1">
    <citation type="submission" date="2016-11" db="EMBL/GenBank/DDBJ databases">
        <title>The macronuclear genome of Stentor coeruleus: a giant cell with tiny introns.</title>
        <authorList>
            <person name="Slabodnick M."/>
            <person name="Ruby J.G."/>
            <person name="Reiff S.B."/>
            <person name="Swart E.C."/>
            <person name="Gosai S."/>
            <person name="Prabakaran S."/>
            <person name="Witkowska E."/>
            <person name="Larue G.E."/>
            <person name="Fisher S."/>
            <person name="Freeman R.M."/>
            <person name="Gunawardena J."/>
            <person name="Chu W."/>
            <person name="Stover N.A."/>
            <person name="Gregory B.D."/>
            <person name="Nowacki M."/>
            <person name="Derisi J."/>
            <person name="Roy S.W."/>
            <person name="Marshall W.F."/>
            <person name="Sood P."/>
        </authorList>
    </citation>
    <scope>NUCLEOTIDE SEQUENCE [LARGE SCALE GENOMIC DNA]</scope>
    <source>
        <strain evidence="6">WM001</strain>
    </source>
</reference>
<dbReference type="PANTHER" id="PTHR12442:SF22">
    <property type="entry name" value="CYTOPLASMIC DYNEIN 1 INTERMEDIATE CHAIN-RELATED"/>
    <property type="match status" value="1"/>
</dbReference>
<dbReference type="GO" id="GO:0045504">
    <property type="term" value="F:dynein heavy chain binding"/>
    <property type="evidence" value="ECO:0007669"/>
    <property type="project" value="TreeGrafter"/>
</dbReference>
<dbReference type="InterPro" id="IPR050687">
    <property type="entry name" value="Dynein_IC"/>
</dbReference>
<dbReference type="InterPro" id="IPR001680">
    <property type="entry name" value="WD40_rpt"/>
</dbReference>
<dbReference type="InterPro" id="IPR036322">
    <property type="entry name" value="WD40_repeat_dom_sf"/>
</dbReference>
<dbReference type="GO" id="GO:0010970">
    <property type="term" value="P:transport along microtubule"/>
    <property type="evidence" value="ECO:0007669"/>
    <property type="project" value="TreeGrafter"/>
</dbReference>
<feature type="compositionally biased region" description="Basic and acidic residues" evidence="5">
    <location>
        <begin position="25"/>
        <end position="34"/>
    </location>
</feature>
<dbReference type="Gene3D" id="2.130.10.10">
    <property type="entry name" value="YVTN repeat-like/Quinoprotein amine dehydrogenase"/>
    <property type="match status" value="2"/>
</dbReference>
<dbReference type="Pfam" id="PF00400">
    <property type="entry name" value="WD40"/>
    <property type="match status" value="1"/>
</dbReference>
<dbReference type="InterPro" id="IPR015943">
    <property type="entry name" value="WD40/YVTN_repeat-like_dom_sf"/>
</dbReference>
<dbReference type="SUPFAM" id="SSF50978">
    <property type="entry name" value="WD40 repeat-like"/>
    <property type="match status" value="1"/>
</dbReference>
<evidence type="ECO:0000256" key="4">
    <source>
        <dbReference type="ARBA" id="ARBA00022737"/>
    </source>
</evidence>
<keyword evidence="2" id="KW-0963">Cytoplasm</keyword>
<dbReference type="GO" id="GO:0005737">
    <property type="term" value="C:cytoplasm"/>
    <property type="evidence" value="ECO:0007669"/>
    <property type="project" value="UniProtKB-SubCell"/>
</dbReference>
<dbReference type="PANTHER" id="PTHR12442">
    <property type="entry name" value="DYNEIN INTERMEDIATE CHAIN"/>
    <property type="match status" value="1"/>
</dbReference>
<evidence type="ECO:0000313" key="6">
    <source>
        <dbReference type="EMBL" id="OMJ76127.1"/>
    </source>
</evidence>
<feature type="compositionally biased region" description="Low complexity" evidence="5">
    <location>
        <begin position="51"/>
        <end position="60"/>
    </location>
</feature>
<keyword evidence="3" id="KW-0853">WD repeat</keyword>
<dbReference type="GO" id="GO:0005868">
    <property type="term" value="C:cytoplasmic dynein complex"/>
    <property type="evidence" value="ECO:0007669"/>
    <property type="project" value="TreeGrafter"/>
</dbReference>
<comment type="caution">
    <text evidence="6">The sequence shown here is derived from an EMBL/GenBank/DDBJ whole genome shotgun (WGS) entry which is preliminary data.</text>
</comment>
<feature type="region of interest" description="Disordered" evidence="5">
    <location>
        <begin position="106"/>
        <end position="149"/>
    </location>
</feature>
<accession>A0A1R2BH68</accession>
<dbReference type="AlphaFoldDB" id="A0A1R2BH68"/>
<evidence type="ECO:0000313" key="7">
    <source>
        <dbReference type="Proteomes" id="UP000187209"/>
    </source>
</evidence>
<keyword evidence="4" id="KW-0677">Repeat</keyword>
<name>A0A1R2BH68_9CILI</name>
<sequence length="550" mass="62391">MSDLKDSIQKSKEERIKKLEALRKAKQEREDAKKRQAQYLEPSQREDMNRSYNSDLSLNISSDSPQAQILSPKKADIGIKTFNKMYLMPKAKSIVYEREIQVEIETDSEDEEKTENKGVRNAANERTGKAETKEEEVAEAAKPKEMDPEEAEVLIGTKEFGEFFNRCSFVVEKALEEKYNVIEDFILQQKVEDPFDQKGKMKLLQMLHFKDEDRCISSLDWSAHFDDTIVASYIKAELSETKFPHGIINIWHLEDPSVPKHTLYSQSSITQAQIYPNDPNILLGGSYTGQLLIWDLRAKALPIQRSPALNKGHTFPIIGISFAESRHSSNCVSLSSDGKLCVWMMSLLQTPVDTFEIKQRNEISINCMDFLAVEPWTYTVGTEEGLIINGVIQGSLNIEKEEINNQTMAPITSVHNHPNTESSLLLASSVDWTVRLYQKGTGKQLMSIDAYDEYVYDARWSPANPCIFACCDGDGNLDVWDIGKNIETPYTRQNTSSKALNRVAWDNNGYRIAAGNSASAIYIYQLEKDFAHAKNDDWLKAIMHLGNNPN</sequence>
<dbReference type="SMART" id="SM00320">
    <property type="entry name" value="WD40"/>
    <property type="match status" value="5"/>
</dbReference>
<protein>
    <submittedName>
        <fullName evidence="6">Uncharacterized protein</fullName>
    </submittedName>
</protein>
<evidence type="ECO:0000256" key="1">
    <source>
        <dbReference type="ARBA" id="ARBA00004496"/>
    </source>
</evidence>
<dbReference type="GO" id="GO:0045503">
    <property type="term" value="F:dynein light chain binding"/>
    <property type="evidence" value="ECO:0007669"/>
    <property type="project" value="TreeGrafter"/>
</dbReference>
<dbReference type="EMBL" id="MPUH01000649">
    <property type="protein sequence ID" value="OMJ76127.1"/>
    <property type="molecule type" value="Genomic_DNA"/>
</dbReference>
<evidence type="ECO:0000256" key="3">
    <source>
        <dbReference type="ARBA" id="ARBA00022574"/>
    </source>
</evidence>
<proteinExistence type="predicted"/>
<evidence type="ECO:0000256" key="5">
    <source>
        <dbReference type="SAM" id="MobiDB-lite"/>
    </source>
</evidence>
<organism evidence="6 7">
    <name type="scientific">Stentor coeruleus</name>
    <dbReference type="NCBI Taxonomy" id="5963"/>
    <lineage>
        <taxon>Eukaryota</taxon>
        <taxon>Sar</taxon>
        <taxon>Alveolata</taxon>
        <taxon>Ciliophora</taxon>
        <taxon>Postciliodesmatophora</taxon>
        <taxon>Heterotrichea</taxon>
        <taxon>Heterotrichida</taxon>
        <taxon>Stentoridae</taxon>
        <taxon>Stentor</taxon>
    </lineage>
</organism>